<dbReference type="Proteomes" id="UP000235670">
    <property type="component" value="Unassembled WGS sequence"/>
</dbReference>
<evidence type="ECO:0000256" key="9">
    <source>
        <dbReference type="SAM" id="Phobius"/>
    </source>
</evidence>
<keyword evidence="7 9" id="KW-0472">Membrane</keyword>
<feature type="region of interest" description="Disordered" evidence="8">
    <location>
        <begin position="46"/>
        <end position="66"/>
    </location>
</feature>
<dbReference type="NCBIfam" id="NF011430">
    <property type="entry name" value="PRK14861.1"/>
    <property type="match status" value="1"/>
</dbReference>
<keyword evidence="3 9" id="KW-0812">Transmembrane</keyword>
<reference evidence="10 11" key="1">
    <citation type="submission" date="2017-09" db="EMBL/GenBank/DDBJ databases">
        <title>Bacterial strain isolated from the female urinary microbiota.</title>
        <authorList>
            <person name="Thomas-White K."/>
            <person name="Kumar N."/>
            <person name="Forster S."/>
            <person name="Putonti C."/>
            <person name="Lawley T."/>
            <person name="Wolfe A.J."/>
        </authorList>
    </citation>
    <scope>NUCLEOTIDE SEQUENCE [LARGE SCALE GENOMIC DNA]</scope>
    <source>
        <strain evidence="10 11">UMB0186</strain>
    </source>
</reference>
<evidence type="ECO:0000256" key="4">
    <source>
        <dbReference type="ARBA" id="ARBA00022927"/>
    </source>
</evidence>
<feature type="transmembrane region" description="Helical" evidence="9">
    <location>
        <begin position="7"/>
        <end position="24"/>
    </location>
</feature>
<dbReference type="GO" id="GO:0016020">
    <property type="term" value="C:membrane"/>
    <property type="evidence" value="ECO:0007669"/>
    <property type="project" value="UniProtKB-ARBA"/>
</dbReference>
<gene>
    <name evidence="10" type="ORF">CJ218_02965</name>
</gene>
<comment type="subcellular location">
    <subcellularLocation>
        <location evidence="1">Membrane</location>
        <topology evidence="1">Single-pass membrane protein</topology>
    </subcellularLocation>
</comment>
<dbReference type="Gene3D" id="1.20.5.3310">
    <property type="match status" value="1"/>
</dbReference>
<evidence type="ECO:0000313" key="10">
    <source>
        <dbReference type="EMBL" id="PMC52871.1"/>
    </source>
</evidence>
<sequence>MGFLRDIGAPGVIVLVLAALLIFGPKRLPELGESIGKMFTSFKKSISGLTDDESSSDKNESEKENK</sequence>
<evidence type="ECO:0000256" key="6">
    <source>
        <dbReference type="ARBA" id="ARBA00023010"/>
    </source>
</evidence>
<dbReference type="AlphaFoldDB" id="A0A2N6SG14"/>
<keyword evidence="5 9" id="KW-1133">Transmembrane helix</keyword>
<dbReference type="EMBL" id="PNGT01000002">
    <property type="protein sequence ID" value="PMC52871.1"/>
    <property type="molecule type" value="Genomic_DNA"/>
</dbReference>
<dbReference type="RefSeq" id="WP_102189555.1">
    <property type="nucleotide sequence ID" value="NZ_PNGT01000002.1"/>
</dbReference>
<dbReference type="GO" id="GO:0015031">
    <property type="term" value="P:protein transport"/>
    <property type="evidence" value="ECO:0007669"/>
    <property type="project" value="UniProtKB-KW"/>
</dbReference>
<dbReference type="Pfam" id="PF02416">
    <property type="entry name" value="TatA_B_E"/>
    <property type="match status" value="1"/>
</dbReference>
<keyword evidence="6" id="KW-0811">Translocation</keyword>
<evidence type="ECO:0000313" key="11">
    <source>
        <dbReference type="Proteomes" id="UP000235670"/>
    </source>
</evidence>
<evidence type="ECO:0000256" key="3">
    <source>
        <dbReference type="ARBA" id="ARBA00022692"/>
    </source>
</evidence>
<evidence type="ECO:0000256" key="2">
    <source>
        <dbReference type="ARBA" id="ARBA00022448"/>
    </source>
</evidence>
<evidence type="ECO:0000256" key="1">
    <source>
        <dbReference type="ARBA" id="ARBA00004167"/>
    </source>
</evidence>
<comment type="caution">
    <text evidence="10">The sequence shown here is derived from an EMBL/GenBank/DDBJ whole genome shotgun (WGS) entry which is preliminary data.</text>
</comment>
<dbReference type="PANTHER" id="PTHR42982:SF1">
    <property type="entry name" value="SEC-INDEPENDENT PROTEIN TRANSLOCASE PROTEIN TATA"/>
    <property type="match status" value="1"/>
</dbReference>
<evidence type="ECO:0000256" key="7">
    <source>
        <dbReference type="ARBA" id="ARBA00023136"/>
    </source>
</evidence>
<keyword evidence="4" id="KW-0653">Protein transport</keyword>
<dbReference type="InterPro" id="IPR003369">
    <property type="entry name" value="TatA/B/E"/>
</dbReference>
<dbReference type="PANTHER" id="PTHR42982">
    <property type="entry name" value="SEC-INDEPENDENT PROTEIN TRANSLOCASE PROTEIN TATA"/>
    <property type="match status" value="1"/>
</dbReference>
<protein>
    <submittedName>
        <fullName evidence="10">Twin-arginine translocase TatA/TatE family subunit</fullName>
    </submittedName>
</protein>
<proteinExistence type="predicted"/>
<dbReference type="STRING" id="84135.GCA_001052115_00446"/>
<accession>A0A2N6SG14</accession>
<keyword evidence="2" id="KW-0813">Transport</keyword>
<evidence type="ECO:0000256" key="8">
    <source>
        <dbReference type="SAM" id="MobiDB-lite"/>
    </source>
</evidence>
<feature type="compositionally biased region" description="Basic and acidic residues" evidence="8">
    <location>
        <begin position="55"/>
        <end position="66"/>
    </location>
</feature>
<organism evidence="10 11">
    <name type="scientific">Gemella sanguinis</name>
    <dbReference type="NCBI Taxonomy" id="84135"/>
    <lineage>
        <taxon>Bacteria</taxon>
        <taxon>Bacillati</taxon>
        <taxon>Bacillota</taxon>
        <taxon>Bacilli</taxon>
        <taxon>Bacillales</taxon>
        <taxon>Gemellaceae</taxon>
        <taxon>Gemella</taxon>
    </lineage>
</organism>
<evidence type="ECO:0000256" key="5">
    <source>
        <dbReference type="ARBA" id="ARBA00022989"/>
    </source>
</evidence>
<name>A0A2N6SG14_9BACL</name>